<dbReference type="EMBL" id="LN899820">
    <property type="protein sequence ID" value="CUV57144.1"/>
    <property type="molecule type" value="Genomic_DNA"/>
</dbReference>
<reference evidence="1" key="1">
    <citation type="submission" date="2015-10" db="EMBL/GenBank/DDBJ databases">
        <authorList>
            <person name="Gilbert D.G."/>
        </authorList>
    </citation>
    <scope>NUCLEOTIDE SEQUENCE</scope>
    <source>
        <strain evidence="1">Phyl III-seqv23</strain>
    </source>
</reference>
<accession>A0A0S4X135</accession>
<protein>
    <submittedName>
        <fullName evidence="1">Uncharacterized protein</fullName>
    </submittedName>
</protein>
<dbReference type="AlphaFoldDB" id="A0A0S4X135"/>
<gene>
    <name evidence="1" type="ORF">RUN215_v1_1150013</name>
</gene>
<evidence type="ECO:0000313" key="1">
    <source>
        <dbReference type="EMBL" id="CUV57144.1"/>
    </source>
</evidence>
<sequence length="33" mass="3786">MNVCVIPPSIGRPFLAHHPRHLQPLLSQRLRDS</sequence>
<organism evidence="1">
    <name type="scientific">Ralstonia solanacearum</name>
    <name type="common">Pseudomonas solanacearum</name>
    <dbReference type="NCBI Taxonomy" id="305"/>
    <lineage>
        <taxon>Bacteria</taxon>
        <taxon>Pseudomonadati</taxon>
        <taxon>Pseudomonadota</taxon>
        <taxon>Betaproteobacteria</taxon>
        <taxon>Burkholderiales</taxon>
        <taxon>Burkholderiaceae</taxon>
        <taxon>Ralstonia</taxon>
        <taxon>Ralstonia solanacearum species complex</taxon>
    </lineage>
</organism>
<name>A0A0S4X135_RALSL</name>
<proteinExistence type="predicted"/>